<dbReference type="VEuPathDB" id="FungiDB:PAAG_05259"/>
<dbReference type="Proteomes" id="UP000002059">
    <property type="component" value="Partially assembled WGS sequence"/>
</dbReference>
<evidence type="ECO:0000256" key="1">
    <source>
        <dbReference type="SAM" id="MobiDB-lite"/>
    </source>
</evidence>
<gene>
    <name evidence="2" type="ORF">PAAG_05259</name>
</gene>
<dbReference type="AlphaFoldDB" id="C1H3B6"/>
<dbReference type="GeneID" id="9096266"/>
<proteinExistence type="predicted"/>
<evidence type="ECO:0000313" key="3">
    <source>
        <dbReference type="Proteomes" id="UP000002059"/>
    </source>
</evidence>
<reference evidence="2 3" key="1">
    <citation type="journal article" date="2011" name="PLoS Genet.">
        <title>Comparative genomic analysis of human fungal pathogens causing paracoccidioidomycosis.</title>
        <authorList>
            <person name="Desjardins C.A."/>
            <person name="Champion M.D."/>
            <person name="Holder J.W."/>
            <person name="Muszewska A."/>
            <person name="Goldberg J."/>
            <person name="Bailao A.M."/>
            <person name="Brigido M.M."/>
            <person name="Ferreira M.E."/>
            <person name="Garcia A.M."/>
            <person name="Grynberg M."/>
            <person name="Gujja S."/>
            <person name="Heiman D.I."/>
            <person name="Henn M.R."/>
            <person name="Kodira C.D."/>
            <person name="Leon-Narvaez H."/>
            <person name="Longo L.V."/>
            <person name="Ma L.J."/>
            <person name="Malavazi I."/>
            <person name="Matsuo A.L."/>
            <person name="Morais F.V."/>
            <person name="Pereira M."/>
            <person name="Rodriguez-Brito S."/>
            <person name="Sakthikumar S."/>
            <person name="Salem-Izacc S.M."/>
            <person name="Sykes S.M."/>
            <person name="Teixeira M.M."/>
            <person name="Vallejo M.C."/>
            <person name="Walter M.E."/>
            <person name="Yandava C."/>
            <person name="Young S."/>
            <person name="Zeng Q."/>
            <person name="Zucker J."/>
            <person name="Felipe M.S."/>
            <person name="Goldman G.H."/>
            <person name="Haas B.J."/>
            <person name="McEwen J.G."/>
            <person name="Nino-Vega G."/>
            <person name="Puccia R."/>
            <person name="San-Blas G."/>
            <person name="Soares C.M."/>
            <person name="Birren B.W."/>
            <person name="Cuomo C.A."/>
        </authorList>
    </citation>
    <scope>NUCLEOTIDE SEQUENCE [LARGE SCALE GENOMIC DNA]</scope>
    <source>
        <strain evidence="3">ATCC MYA-826 / Pb01</strain>
    </source>
</reference>
<keyword evidence="3" id="KW-1185">Reference proteome</keyword>
<protein>
    <submittedName>
        <fullName evidence="2">Uncharacterized protein</fullName>
    </submittedName>
</protein>
<dbReference type="EMBL" id="KN294004">
    <property type="protein sequence ID" value="EEH34210.2"/>
    <property type="molecule type" value="Genomic_DNA"/>
</dbReference>
<evidence type="ECO:0000313" key="2">
    <source>
        <dbReference type="EMBL" id="EEH34210.2"/>
    </source>
</evidence>
<organism evidence="2 3">
    <name type="scientific">Paracoccidioides lutzii (strain ATCC MYA-826 / Pb01)</name>
    <name type="common">Paracoccidioides brasiliensis</name>
    <dbReference type="NCBI Taxonomy" id="502779"/>
    <lineage>
        <taxon>Eukaryota</taxon>
        <taxon>Fungi</taxon>
        <taxon>Dikarya</taxon>
        <taxon>Ascomycota</taxon>
        <taxon>Pezizomycotina</taxon>
        <taxon>Eurotiomycetes</taxon>
        <taxon>Eurotiomycetidae</taxon>
        <taxon>Onygenales</taxon>
        <taxon>Ajellomycetaceae</taxon>
        <taxon>Paracoccidioides</taxon>
    </lineage>
</organism>
<feature type="region of interest" description="Disordered" evidence="1">
    <location>
        <begin position="60"/>
        <end position="90"/>
    </location>
</feature>
<accession>C1H3B6</accession>
<dbReference type="RefSeq" id="XP_002793123.2">
    <property type="nucleotide sequence ID" value="XM_002793077.2"/>
</dbReference>
<dbReference type="KEGG" id="pbl:PAAG_05259"/>
<dbReference type="HOGENOM" id="CLU_2441453_0_0_1"/>
<sequence>MADRRSISSDDYNDVTIHEAISMDTKTFAQLSSSASAAKDARMRSALEALDAATKDAKRKAEEYKSNNDVFTREANNKQLQEGRKEGRKK</sequence>
<name>C1H3B6_PARBA</name>